<dbReference type="NCBIfam" id="NF005546">
    <property type="entry name" value="PRK07208.1-2"/>
    <property type="match status" value="1"/>
</dbReference>
<dbReference type="AlphaFoldDB" id="A0A1T4L0I0"/>
<accession>A0A1T4L0I0</accession>
<protein>
    <submittedName>
        <fullName evidence="1">Protoporphyrinogen oxidase</fullName>
    </submittedName>
</protein>
<dbReference type="GO" id="GO:0005829">
    <property type="term" value="C:cytosol"/>
    <property type="evidence" value="ECO:0007669"/>
    <property type="project" value="TreeGrafter"/>
</dbReference>
<evidence type="ECO:0000313" key="1">
    <source>
        <dbReference type="EMBL" id="SJZ48242.1"/>
    </source>
</evidence>
<organism evidence="1 2">
    <name type="scientific">Chitinophaga eiseniae</name>
    <dbReference type="NCBI Taxonomy" id="634771"/>
    <lineage>
        <taxon>Bacteria</taxon>
        <taxon>Pseudomonadati</taxon>
        <taxon>Bacteroidota</taxon>
        <taxon>Chitinophagia</taxon>
        <taxon>Chitinophagales</taxon>
        <taxon>Chitinophagaceae</taxon>
        <taxon>Chitinophaga</taxon>
    </lineage>
</organism>
<sequence>MQKKAIIIGAGPAGLTAAYELLQRTDIMPIILEKSTDIGGISKTVNYKGNRIDIGGHRFFSKSDRVMDWWMTVMPLDKEAAEIFTISYQQKTREIKAPQPNSDTDTLVAENPDLVMLVRKRLSRIYFLKKFFTYPVQLSIDTLRKLGIMTTIRIMISYLYAQLFPKKPEKSLEDFMINRFGKTLYLLFFKHYTEKVWGVPCNEISAEWGAQRIKGISIGKAIAHAAKAAWNASKPKDIKQKNVETSLIEQFLYPKHGPGQLWEEVARQVTTQGATLLMQHDVVGIRTNGNRITAIEALDKTTGETTVLEGDYFFSTMPVQELVAGLKADVPAHVREIAAGLQYRDFITIGILLKNLSFEDAKTRTHQPITLKDTWIYIQEKDVKVGRLQLFNNWSPYMVKDPDTTWVGMEYFCNKGDDFWGLSDNEIRETAIHELCKIGLARKEDVLDATVLRMEKTYPAYFGTYTRFDEVRHYLDTFGNLFLVGRNGMHKYNNSDHSMLTAMVAVDNIAAGITDKANIWSINTEQEYHEEKK</sequence>
<dbReference type="STRING" id="634771.SAMN04488128_101413"/>
<name>A0A1T4L0I0_9BACT</name>
<reference evidence="2" key="1">
    <citation type="submission" date="2017-02" db="EMBL/GenBank/DDBJ databases">
        <authorList>
            <person name="Varghese N."/>
            <person name="Submissions S."/>
        </authorList>
    </citation>
    <scope>NUCLEOTIDE SEQUENCE [LARGE SCALE GENOMIC DNA]</scope>
    <source>
        <strain evidence="2">DSM 22224</strain>
    </source>
</reference>
<evidence type="ECO:0000313" key="2">
    <source>
        <dbReference type="Proteomes" id="UP000190367"/>
    </source>
</evidence>
<dbReference type="PANTHER" id="PTHR21197">
    <property type="entry name" value="UDP-GALACTOPYRANOSE MUTASE"/>
    <property type="match status" value="1"/>
</dbReference>
<dbReference type="Gene3D" id="3.50.50.60">
    <property type="entry name" value="FAD/NAD(P)-binding domain"/>
    <property type="match status" value="1"/>
</dbReference>
<proteinExistence type="predicted"/>
<keyword evidence="2" id="KW-1185">Reference proteome</keyword>
<dbReference type="RefSeq" id="WP_078667106.1">
    <property type="nucleotide sequence ID" value="NZ_FUWZ01000001.1"/>
</dbReference>
<dbReference type="Pfam" id="PF13450">
    <property type="entry name" value="NAD_binding_8"/>
    <property type="match status" value="1"/>
</dbReference>
<dbReference type="PANTHER" id="PTHR21197:SF0">
    <property type="entry name" value="UDP-GALACTOPYRANOSE MUTASE"/>
    <property type="match status" value="1"/>
</dbReference>
<dbReference type="EMBL" id="FUWZ01000001">
    <property type="protein sequence ID" value="SJZ48242.1"/>
    <property type="molecule type" value="Genomic_DNA"/>
</dbReference>
<dbReference type="NCBIfam" id="NF005548">
    <property type="entry name" value="PRK07208.1-4"/>
    <property type="match status" value="1"/>
</dbReference>
<dbReference type="OrthoDB" id="9769600at2"/>
<dbReference type="SUPFAM" id="SSF51971">
    <property type="entry name" value="Nucleotide-binding domain"/>
    <property type="match status" value="1"/>
</dbReference>
<dbReference type="InterPro" id="IPR036188">
    <property type="entry name" value="FAD/NAD-bd_sf"/>
</dbReference>
<dbReference type="Proteomes" id="UP000190367">
    <property type="component" value="Unassembled WGS sequence"/>
</dbReference>
<gene>
    <name evidence="1" type="ORF">SAMN04488128_101413</name>
</gene>
<dbReference type="GO" id="GO:0050660">
    <property type="term" value="F:flavin adenine dinucleotide binding"/>
    <property type="evidence" value="ECO:0007669"/>
    <property type="project" value="TreeGrafter"/>
</dbReference>
<dbReference type="GO" id="GO:0008767">
    <property type="term" value="F:UDP-galactopyranose mutase activity"/>
    <property type="evidence" value="ECO:0007669"/>
    <property type="project" value="TreeGrafter"/>
</dbReference>